<proteinExistence type="inferred from homology"/>
<evidence type="ECO:0000259" key="8">
    <source>
        <dbReference type="SMART" id="SM00479"/>
    </source>
</evidence>
<dbReference type="Bgee" id="ENSMODG00000004305">
    <property type="expression patterns" value="Expressed in ovary and 2 other cell types or tissues"/>
</dbReference>
<dbReference type="AlphaFoldDB" id="A0A5F8H3W1"/>
<reference evidence="9" key="2">
    <citation type="submission" date="2025-08" db="UniProtKB">
        <authorList>
            <consortium name="Ensembl"/>
        </authorList>
    </citation>
    <scope>IDENTIFICATION</scope>
</reference>
<comment type="subcellular location">
    <subcellularLocation>
        <location evidence="1">Nucleus</location>
    </subcellularLocation>
</comment>
<keyword evidence="10" id="KW-1185">Reference proteome</keyword>
<dbReference type="FunFam" id="3.30.420.10:FF:000021">
    <property type="entry name" value="RNA exonuclease 1 homolog"/>
    <property type="match status" value="1"/>
</dbReference>
<evidence type="ECO:0000256" key="1">
    <source>
        <dbReference type="ARBA" id="ARBA00004123"/>
    </source>
</evidence>
<dbReference type="InterPro" id="IPR013520">
    <property type="entry name" value="Ribonucl_H"/>
</dbReference>
<dbReference type="InterPro" id="IPR047021">
    <property type="entry name" value="REXO1/3/4-like"/>
</dbReference>
<dbReference type="Gene3D" id="3.30.420.10">
    <property type="entry name" value="Ribonuclease H-like superfamily/Ribonuclease H"/>
    <property type="match status" value="1"/>
</dbReference>
<evidence type="ECO:0000313" key="10">
    <source>
        <dbReference type="Proteomes" id="UP000002280"/>
    </source>
</evidence>
<protein>
    <submittedName>
        <fullName evidence="9">RNA exonuclease 1 homolog</fullName>
    </submittedName>
</protein>
<dbReference type="GO" id="GO:0003676">
    <property type="term" value="F:nucleic acid binding"/>
    <property type="evidence" value="ECO:0007669"/>
    <property type="project" value="InterPro"/>
</dbReference>
<comment type="similarity">
    <text evidence="2">Belongs to the REXO1/REXO3 family.</text>
</comment>
<reference evidence="9" key="3">
    <citation type="submission" date="2025-09" db="UniProtKB">
        <authorList>
            <consortium name="Ensembl"/>
        </authorList>
    </citation>
    <scope>IDENTIFICATION</scope>
</reference>
<sequence length="965" mass="109817">MYYSSLVKSEYLTNFSLTDLCKDMEKLESPDKEIESVKAKIEENQKKVSKYAFKCQSTVASFLWNDSHYGKNSPENDGLPKEYDKEEVRSNNYQSESRKYVKDHRSPAADLENDPFLDYSAGLVNTAKGKQDKIEKKLFLNSTKPGLENWKEYPKKQRSFLAPIKLEINLESDDDDLIIDEAPLVPVSRKSRIIKRYKICNMDDNIHIPPPEEGNLINSDTGLTSLIREERELQEETNNMNPEQFEKPHKTATVIQNAGLQCINQGSKIENLINQDKINAFISKENTEKQVPIEMYKADYPKDENVLKRTYNGHKKPVECHHSLKVPQISYSESFSKGKIMSMKDTHKKPDEDKVEYIQRKVSYKKMENASFAISYISKPSYLVDLVSGKTDTLNSYDHLSNYDKNGKINCNLEESEVIVITSSESSDSDDPVEECLQVFNEFTESTTQKEENNKQVPATKRIINPFQGRNLQVQQQAMQITTTTKRGKAFVAATSKQKKHPVAYGSSQHPSTGSHNWSEPSPAVADSTHFNEFLSEETFLTIPSRPTLPAKNIVPLSAKPTKNKAFKRKRKPMTWEYTAKVPNEMRERYVSFFIEEYLKICKTTDEAFHKALIEEKAIYKRSSIKNIYLNIAVNALKKLRDQDLSCPESLTEYRKQEEKKALTGVILYRHLKKYLLTEDQLNENNYPQPNPEKPGCAVLKNGITKSVMMDGLRKICCRCGKIYHVTPEGKYTSLEECNYHFGTVVRHKVPGGSETQYSCCEGIIGSPGCQTAKLHVHNDHKENLEGFVKTSVKLPPPDGNPGVFAVDCEVCYTSKGLELVRVTVVDPSLQVVYDTLVKPENEIIDYNIRFSGVAEDDLKNTNVSLQDVQAILLNLFSADTILIGHSFEKDLLALKLIHNTVIDTSILFPHRLGLPHRRALKNLIADYLRRIIQNNVGGHSPSEDAIACMELILWKVKDDVKGKK</sequence>
<dbReference type="Ensembl" id="ENSMODT00000080137.1">
    <property type="protein sequence ID" value="ENSMODP00000054269.1"/>
    <property type="gene ID" value="ENSMODG00000004305.4"/>
</dbReference>
<dbReference type="InterPro" id="IPR012337">
    <property type="entry name" value="RNaseH-like_sf"/>
</dbReference>
<dbReference type="InterPro" id="IPR036397">
    <property type="entry name" value="RNaseH_sf"/>
</dbReference>
<name>A0A5F8H3W1_MONDO</name>
<accession>A0A5F8H3W1</accession>
<evidence type="ECO:0000256" key="2">
    <source>
        <dbReference type="ARBA" id="ARBA00006357"/>
    </source>
</evidence>
<feature type="compositionally biased region" description="Basic and acidic residues" evidence="7">
    <location>
        <begin position="78"/>
        <end position="89"/>
    </location>
</feature>
<evidence type="ECO:0000256" key="5">
    <source>
        <dbReference type="ARBA" id="ARBA00022839"/>
    </source>
</evidence>
<dbReference type="PANTHER" id="PTHR12801">
    <property type="entry name" value="RNA EXONUCLEASE REXO1 / RECO3 FAMILY MEMBER-RELATED"/>
    <property type="match status" value="1"/>
</dbReference>
<dbReference type="SMART" id="SM00479">
    <property type="entry name" value="EXOIII"/>
    <property type="match status" value="1"/>
</dbReference>
<dbReference type="GeneTree" id="ENSGT00940000165347"/>
<dbReference type="Proteomes" id="UP000002280">
    <property type="component" value="Chromosome 6"/>
</dbReference>
<organism evidence="9 10">
    <name type="scientific">Monodelphis domestica</name>
    <name type="common">Gray short-tailed opossum</name>
    <dbReference type="NCBI Taxonomy" id="13616"/>
    <lineage>
        <taxon>Eukaryota</taxon>
        <taxon>Metazoa</taxon>
        <taxon>Chordata</taxon>
        <taxon>Craniata</taxon>
        <taxon>Vertebrata</taxon>
        <taxon>Euteleostomi</taxon>
        <taxon>Mammalia</taxon>
        <taxon>Metatheria</taxon>
        <taxon>Didelphimorphia</taxon>
        <taxon>Didelphidae</taxon>
        <taxon>Monodelphis</taxon>
    </lineage>
</organism>
<feature type="domain" description="Exonuclease" evidence="8">
    <location>
        <begin position="803"/>
        <end position="962"/>
    </location>
</feature>
<feature type="region of interest" description="Disordered" evidence="7">
    <location>
        <begin position="493"/>
        <end position="525"/>
    </location>
</feature>
<keyword evidence="4" id="KW-0378">Hydrolase</keyword>
<dbReference type="GO" id="GO:0005634">
    <property type="term" value="C:nucleus"/>
    <property type="evidence" value="ECO:0007669"/>
    <property type="project" value="UniProtKB-SubCell"/>
</dbReference>
<dbReference type="InterPro" id="IPR034922">
    <property type="entry name" value="REX1-like_exo"/>
</dbReference>
<reference evidence="9 10" key="1">
    <citation type="journal article" date="2007" name="Nature">
        <title>Genome of the marsupial Monodelphis domestica reveals innovation in non-coding sequences.</title>
        <authorList>
            <person name="Mikkelsen T.S."/>
            <person name="Wakefield M.J."/>
            <person name="Aken B."/>
            <person name="Amemiya C.T."/>
            <person name="Chang J.L."/>
            <person name="Duke S."/>
            <person name="Garber M."/>
            <person name="Gentles A.J."/>
            <person name="Goodstadt L."/>
            <person name="Heger A."/>
            <person name="Jurka J."/>
            <person name="Kamal M."/>
            <person name="Mauceli E."/>
            <person name="Searle S.M."/>
            <person name="Sharpe T."/>
            <person name="Baker M.L."/>
            <person name="Batzer M.A."/>
            <person name="Benos P.V."/>
            <person name="Belov K."/>
            <person name="Clamp M."/>
            <person name="Cook A."/>
            <person name="Cuff J."/>
            <person name="Das R."/>
            <person name="Davidow L."/>
            <person name="Deakin J.E."/>
            <person name="Fazzari M.J."/>
            <person name="Glass J.L."/>
            <person name="Grabherr M."/>
            <person name="Greally J.M."/>
            <person name="Gu W."/>
            <person name="Hore T.A."/>
            <person name="Huttley G.A."/>
            <person name="Kleber M."/>
            <person name="Jirtle R.L."/>
            <person name="Koina E."/>
            <person name="Lee J.T."/>
            <person name="Mahony S."/>
            <person name="Marra M.A."/>
            <person name="Miller R.D."/>
            <person name="Nicholls R.D."/>
            <person name="Oda M."/>
            <person name="Papenfuss A.T."/>
            <person name="Parra Z.E."/>
            <person name="Pollock D.D."/>
            <person name="Ray D.A."/>
            <person name="Schein J.E."/>
            <person name="Speed T.P."/>
            <person name="Thompson K."/>
            <person name="VandeBerg J.L."/>
            <person name="Wade C.M."/>
            <person name="Walker J.A."/>
            <person name="Waters P.D."/>
            <person name="Webber C."/>
            <person name="Weidman J.R."/>
            <person name="Xie X."/>
            <person name="Zody M.C."/>
            <person name="Baldwin J."/>
            <person name="Abdouelleil A."/>
            <person name="Abdulkadir J."/>
            <person name="Abebe A."/>
            <person name="Abera B."/>
            <person name="Abreu J."/>
            <person name="Acer S.C."/>
            <person name="Aftuck L."/>
            <person name="Alexander A."/>
            <person name="An P."/>
            <person name="Anderson E."/>
            <person name="Anderson S."/>
            <person name="Arachi H."/>
            <person name="Azer M."/>
            <person name="Bachantsang P."/>
            <person name="Barry A."/>
            <person name="Bayul T."/>
            <person name="Berlin A."/>
            <person name="Bessette D."/>
            <person name="Bloom T."/>
            <person name="Bloom T."/>
            <person name="Boguslavskiy L."/>
            <person name="Bonnet C."/>
            <person name="Boukhgalter B."/>
            <person name="Bourzgui I."/>
            <person name="Brown A."/>
            <person name="Cahill P."/>
            <person name="Channer S."/>
            <person name="Cheshatsang Y."/>
            <person name="Chuda L."/>
            <person name="Citroen M."/>
            <person name="Collymore A."/>
            <person name="Cooke P."/>
            <person name="Costello M."/>
            <person name="D'Aco K."/>
            <person name="Daza R."/>
            <person name="De Haan G."/>
            <person name="DeGray S."/>
            <person name="DeMaso C."/>
            <person name="Dhargay N."/>
            <person name="Dooley K."/>
            <person name="Dooley E."/>
            <person name="Doricent M."/>
            <person name="Dorje P."/>
            <person name="Dorjee K."/>
            <person name="Dupes A."/>
            <person name="Elong R."/>
            <person name="Falk J."/>
            <person name="Farina A."/>
            <person name="Faro S."/>
            <person name="Ferguson D."/>
            <person name="Fisher S."/>
            <person name="Foley C.D."/>
            <person name="Franke A."/>
            <person name="Friedrich D."/>
            <person name="Gadbois L."/>
            <person name="Gearin G."/>
            <person name="Gearin C.R."/>
            <person name="Giannoukos G."/>
            <person name="Goode T."/>
            <person name="Graham J."/>
            <person name="Grandbois E."/>
            <person name="Grewal S."/>
            <person name="Gyaltsen K."/>
            <person name="Hafez N."/>
            <person name="Hagos B."/>
            <person name="Hall J."/>
            <person name="Henson C."/>
            <person name="Hollinger A."/>
            <person name="Honan T."/>
            <person name="Huard M.D."/>
            <person name="Hughes L."/>
            <person name="Hurhula B."/>
            <person name="Husby M.E."/>
            <person name="Kamat A."/>
            <person name="Kanga B."/>
            <person name="Kashin S."/>
            <person name="Khazanovich D."/>
            <person name="Kisner P."/>
            <person name="Lance K."/>
            <person name="Lara M."/>
            <person name="Lee W."/>
            <person name="Lennon N."/>
            <person name="Letendre F."/>
            <person name="LeVine R."/>
            <person name="Lipovsky A."/>
            <person name="Liu X."/>
            <person name="Liu J."/>
            <person name="Liu S."/>
            <person name="Lokyitsang T."/>
            <person name="Lokyitsang Y."/>
            <person name="Lubonja R."/>
            <person name="Lui A."/>
            <person name="MacDonald P."/>
            <person name="Magnisalis V."/>
            <person name="Maru K."/>
            <person name="Matthews C."/>
            <person name="McCusker W."/>
            <person name="McDonough S."/>
            <person name="Mehta T."/>
            <person name="Meldrim J."/>
            <person name="Meneus L."/>
            <person name="Mihai O."/>
            <person name="Mihalev A."/>
            <person name="Mihova T."/>
            <person name="Mittelman R."/>
            <person name="Mlenga V."/>
            <person name="Montmayeur A."/>
            <person name="Mulrain L."/>
            <person name="Navidi A."/>
            <person name="Naylor J."/>
            <person name="Negash T."/>
            <person name="Nguyen T."/>
            <person name="Nguyen N."/>
            <person name="Nicol R."/>
            <person name="Norbu C."/>
            <person name="Norbu N."/>
            <person name="Novod N."/>
            <person name="O'Neill B."/>
            <person name="Osman S."/>
            <person name="Markiewicz E."/>
            <person name="Oyono O.L."/>
            <person name="Patti C."/>
            <person name="Phunkhang P."/>
            <person name="Pierre F."/>
            <person name="Priest M."/>
            <person name="Raghuraman S."/>
            <person name="Rege F."/>
            <person name="Reyes R."/>
            <person name="Rise C."/>
            <person name="Rogov P."/>
            <person name="Ross K."/>
            <person name="Ryan E."/>
            <person name="Settipalli S."/>
            <person name="Shea T."/>
            <person name="Sherpa N."/>
            <person name="Shi L."/>
            <person name="Shih D."/>
            <person name="Sparrow T."/>
            <person name="Spaulding J."/>
            <person name="Stalker J."/>
            <person name="Stange-Thomann N."/>
            <person name="Stavropoulos S."/>
            <person name="Stone C."/>
            <person name="Strader C."/>
            <person name="Tesfaye S."/>
            <person name="Thomson T."/>
            <person name="Thoulutsang Y."/>
            <person name="Thoulutsang D."/>
            <person name="Topham K."/>
            <person name="Topping I."/>
            <person name="Tsamla T."/>
            <person name="Vassiliev H."/>
            <person name="Vo A."/>
            <person name="Wangchuk T."/>
            <person name="Wangdi T."/>
            <person name="Weiand M."/>
            <person name="Wilkinson J."/>
            <person name="Wilson A."/>
            <person name="Yadav S."/>
            <person name="Young G."/>
            <person name="Yu Q."/>
            <person name="Zembek L."/>
            <person name="Zhong D."/>
            <person name="Zimmer A."/>
            <person name="Zwirko Z."/>
            <person name="Jaffe D.B."/>
            <person name="Alvarez P."/>
            <person name="Brockman W."/>
            <person name="Butler J."/>
            <person name="Chin C."/>
            <person name="Gnerre S."/>
            <person name="MacCallum I."/>
            <person name="Graves J.A."/>
            <person name="Ponting C.P."/>
            <person name="Breen M."/>
            <person name="Samollow P.B."/>
            <person name="Lander E.S."/>
            <person name="Lindblad-Toh K."/>
        </authorList>
    </citation>
    <scope>NUCLEOTIDE SEQUENCE [LARGE SCALE GENOMIC DNA]</scope>
</reference>
<evidence type="ECO:0000313" key="9">
    <source>
        <dbReference type="Ensembl" id="ENSMODP00000054269.1"/>
    </source>
</evidence>
<keyword evidence="3" id="KW-0540">Nuclease</keyword>
<dbReference type="SUPFAM" id="SSF53098">
    <property type="entry name" value="Ribonuclease H-like"/>
    <property type="match status" value="1"/>
</dbReference>
<dbReference type="GO" id="GO:0004527">
    <property type="term" value="F:exonuclease activity"/>
    <property type="evidence" value="ECO:0007669"/>
    <property type="project" value="UniProtKB-KW"/>
</dbReference>
<dbReference type="CDD" id="cd06145">
    <property type="entry name" value="REX1_like"/>
    <property type="match status" value="1"/>
</dbReference>
<dbReference type="PANTHER" id="PTHR12801:SF152">
    <property type="entry name" value="EXONUCLEASE DOMAIN-CONTAINING PROTEIN"/>
    <property type="match status" value="1"/>
</dbReference>
<evidence type="ECO:0000256" key="7">
    <source>
        <dbReference type="SAM" id="MobiDB-lite"/>
    </source>
</evidence>
<dbReference type="Pfam" id="PF15870">
    <property type="entry name" value="EloA-BP1"/>
    <property type="match status" value="1"/>
</dbReference>
<keyword evidence="6" id="KW-0539">Nucleus</keyword>
<dbReference type="InterPro" id="IPR031736">
    <property type="entry name" value="REXO1-like_dom"/>
</dbReference>
<feature type="compositionally biased region" description="Polar residues" evidence="7">
    <location>
        <begin position="506"/>
        <end position="520"/>
    </location>
</feature>
<keyword evidence="5" id="KW-0269">Exonuclease</keyword>
<evidence type="ECO:0000256" key="6">
    <source>
        <dbReference type="ARBA" id="ARBA00023242"/>
    </source>
</evidence>
<evidence type="ECO:0000256" key="4">
    <source>
        <dbReference type="ARBA" id="ARBA00022801"/>
    </source>
</evidence>
<evidence type="ECO:0000256" key="3">
    <source>
        <dbReference type="ARBA" id="ARBA00022722"/>
    </source>
</evidence>
<feature type="region of interest" description="Disordered" evidence="7">
    <location>
        <begin position="71"/>
        <end position="101"/>
    </location>
</feature>